<evidence type="ECO:0008006" key="3">
    <source>
        <dbReference type="Google" id="ProtNLM"/>
    </source>
</evidence>
<accession>A0A0M6WCA5</accession>
<organism evidence="1 2">
    <name type="scientific">Agathobacter rectalis</name>
    <dbReference type="NCBI Taxonomy" id="39491"/>
    <lineage>
        <taxon>Bacteria</taxon>
        <taxon>Bacillati</taxon>
        <taxon>Bacillota</taxon>
        <taxon>Clostridia</taxon>
        <taxon>Lachnospirales</taxon>
        <taxon>Lachnospiraceae</taxon>
        <taxon>Agathobacter</taxon>
    </lineage>
</organism>
<dbReference type="Proteomes" id="UP000049472">
    <property type="component" value="Unassembled WGS sequence"/>
</dbReference>
<keyword evidence="2" id="KW-1185">Reference proteome</keyword>
<reference evidence="2" key="1">
    <citation type="submission" date="2015-05" db="EMBL/GenBank/DDBJ databases">
        <authorList>
            <consortium name="Pathogen Informatics"/>
        </authorList>
    </citation>
    <scope>NUCLEOTIDE SEQUENCE [LARGE SCALE GENOMIC DNA]</scope>
    <source>
        <strain evidence="2">T1-815</strain>
    </source>
</reference>
<sequence>MFEYMENVSPNEAENIRKTIQDLLRQTCILQMKCDPVTLIQRDNPRYQVCLRNREFISDYLAVLDCELVHDQQEHLFRITGDGVMLEKMTLLTARIVIIMKMIYRDKIMGEGLNATTTNLAEIREYGRNTNLITRKLNNQEWSDALLLMKTHQMIELPGAIANLEDNTPIYIYGTVNIFCSAMDINELVRMYSDEVELIKYDNESAATLDAAGLNTEGSSVNHTHEFAKNSEMEELPIESV</sequence>
<evidence type="ECO:0000313" key="1">
    <source>
        <dbReference type="EMBL" id="CRL32892.1"/>
    </source>
</evidence>
<gene>
    <name evidence="1" type="ORF">T1815_04601</name>
</gene>
<dbReference type="EMBL" id="CVRQ01000008">
    <property type="protein sequence ID" value="CRL32892.1"/>
    <property type="molecule type" value="Genomic_DNA"/>
</dbReference>
<dbReference type="AlphaFoldDB" id="A0A0M6WCA5"/>
<evidence type="ECO:0000313" key="2">
    <source>
        <dbReference type="Proteomes" id="UP000049472"/>
    </source>
</evidence>
<dbReference type="RefSeq" id="WP_055060994.1">
    <property type="nucleotide sequence ID" value="NZ_CVRQ01000008.1"/>
</dbReference>
<protein>
    <recommendedName>
        <fullName evidence="3">DUF4194 domain-containing protein</fullName>
    </recommendedName>
</protein>
<name>A0A0M6WCA5_9FIRM</name>
<proteinExistence type="predicted"/>